<dbReference type="AlphaFoldDB" id="A0A0P7ZJE7"/>
<dbReference type="EMBL" id="LKCM01000120">
    <property type="protein sequence ID" value="KPQ43928.1"/>
    <property type="molecule type" value="Genomic_DNA"/>
</dbReference>
<organism evidence="2 3">
    <name type="scientific">Candidatus Methanoperedens nitratireducens</name>
    <dbReference type="NCBI Taxonomy" id="1392998"/>
    <lineage>
        <taxon>Archaea</taxon>
        <taxon>Methanobacteriati</taxon>
        <taxon>Methanobacteriota</taxon>
        <taxon>Stenosarchaea group</taxon>
        <taxon>Methanomicrobia</taxon>
        <taxon>Methanosarcinales</taxon>
        <taxon>ANME-2 cluster</taxon>
        <taxon>Candidatus Methanoperedentaceae</taxon>
        <taxon>Candidatus Methanoperedens</taxon>
    </lineage>
</organism>
<accession>A0A0P7ZJE7</accession>
<evidence type="ECO:0000256" key="1">
    <source>
        <dbReference type="SAM" id="Phobius"/>
    </source>
</evidence>
<evidence type="ECO:0000313" key="3">
    <source>
        <dbReference type="Proteomes" id="UP000050360"/>
    </source>
</evidence>
<keyword evidence="1" id="KW-0812">Transmembrane</keyword>
<dbReference type="Pfam" id="PF13798">
    <property type="entry name" value="PCYCGC"/>
    <property type="match status" value="1"/>
</dbReference>
<gene>
    <name evidence="2" type="ORF">MPEBLZ_01511</name>
</gene>
<dbReference type="InterPro" id="IPR025673">
    <property type="entry name" value="PCYCGC"/>
</dbReference>
<keyword evidence="1" id="KW-1133">Transmembrane helix</keyword>
<keyword evidence="1" id="KW-0472">Membrane</keyword>
<dbReference type="Proteomes" id="UP000050360">
    <property type="component" value="Unassembled WGS sequence"/>
</dbReference>
<comment type="caution">
    <text evidence="2">The sequence shown here is derived from an EMBL/GenBank/DDBJ whole genome shotgun (WGS) entry which is preliminary data.</text>
</comment>
<feature type="transmembrane region" description="Helical" evidence="1">
    <location>
        <begin position="21"/>
        <end position="42"/>
    </location>
</feature>
<proteinExistence type="predicted"/>
<sequence length="425" mass="45694">MKPEKKINNAQKSKKIPKKKGNNNIIIIAVAAIILIGAFVLLSGGSQKTEPTQQKTLKEVRDLIDKEYGDRGGAGTNTPPVKDNYLPILLPKAAGKLPDFAVTNAMTLKAYKYATEHPEVLEQIPCYCGCGDHGSITSNGEPHKSVRDCFVSDSGVYDDHASFCDVCVGIATKTQSYFPTGIPVTGLSASQATPAPSVDLSTLSLPDNFKSIADGLKLTPAGVNRAYFVNTKTLAGTGMEAPILQGQVQATGFYGKKIIGMYSADFSTDSWMELHDLGYDSKNDASIKAKIQPGMKNIITTRPLIYGHSQNVDNVAKLMNDPNSMNTSYSTYKPLLDAVDYQNAAYALVLSEKTGFSDMNYMSLTSTGGKVELIKAFSITDAKSIPAGLAKYNPETKGNVLVIKMTDDLSTVQAESDNIDEVART</sequence>
<evidence type="ECO:0000313" key="2">
    <source>
        <dbReference type="EMBL" id="KPQ43928.1"/>
    </source>
</evidence>
<reference evidence="2 3" key="1">
    <citation type="submission" date="2015-09" db="EMBL/GenBank/DDBJ databases">
        <title>A metagenomics-based metabolic model of nitrate-dependent anaerobic oxidation of methane by Methanoperedens-like archaea.</title>
        <authorList>
            <person name="Arshad A."/>
            <person name="Speth D.R."/>
            <person name="De Graaf R.M."/>
            <person name="Op Den Camp H.J."/>
            <person name="Jetten M.S."/>
            <person name="Welte C.U."/>
        </authorList>
    </citation>
    <scope>NUCLEOTIDE SEQUENCE [LARGE SCALE GENOMIC DNA]</scope>
</reference>
<name>A0A0P7ZJE7_9EURY</name>
<protein>
    <submittedName>
        <fullName evidence="2">Uncharacterized protein</fullName>
    </submittedName>
</protein>